<dbReference type="GO" id="GO:0003677">
    <property type="term" value="F:DNA binding"/>
    <property type="evidence" value="ECO:0007669"/>
    <property type="project" value="UniProtKB-KW"/>
</dbReference>
<dbReference type="InterPro" id="IPR036388">
    <property type="entry name" value="WH-like_DNA-bd_sf"/>
</dbReference>
<dbReference type="EMBL" id="JACCBB010000001">
    <property type="protein sequence ID" value="NYD23220.1"/>
    <property type="molecule type" value="Genomic_DNA"/>
</dbReference>
<dbReference type="PANTHER" id="PTHR30346:SF29">
    <property type="entry name" value="LYSR SUBSTRATE-BINDING"/>
    <property type="match status" value="1"/>
</dbReference>
<dbReference type="PROSITE" id="PS50931">
    <property type="entry name" value="HTH_LYSR"/>
    <property type="match status" value="1"/>
</dbReference>
<evidence type="ECO:0000313" key="7">
    <source>
        <dbReference type="Proteomes" id="UP000521922"/>
    </source>
</evidence>
<dbReference type="Gene3D" id="3.40.190.290">
    <property type="match status" value="1"/>
</dbReference>
<dbReference type="GO" id="GO:0003700">
    <property type="term" value="F:DNA-binding transcription factor activity"/>
    <property type="evidence" value="ECO:0007669"/>
    <property type="project" value="InterPro"/>
</dbReference>
<evidence type="ECO:0000256" key="3">
    <source>
        <dbReference type="ARBA" id="ARBA00023125"/>
    </source>
</evidence>
<evidence type="ECO:0000256" key="4">
    <source>
        <dbReference type="ARBA" id="ARBA00023163"/>
    </source>
</evidence>
<evidence type="ECO:0000256" key="1">
    <source>
        <dbReference type="ARBA" id="ARBA00009437"/>
    </source>
</evidence>
<comment type="caution">
    <text evidence="6">The sequence shown here is derived from an EMBL/GenBank/DDBJ whole genome shotgun (WGS) entry which is preliminary data.</text>
</comment>
<dbReference type="PANTHER" id="PTHR30346">
    <property type="entry name" value="TRANSCRIPTIONAL DUAL REGULATOR HCAR-RELATED"/>
    <property type="match status" value="1"/>
</dbReference>
<dbReference type="InterPro" id="IPR036390">
    <property type="entry name" value="WH_DNA-bd_sf"/>
</dbReference>
<dbReference type="Gene3D" id="1.10.10.10">
    <property type="entry name" value="Winged helix-like DNA-binding domain superfamily/Winged helix DNA-binding domain"/>
    <property type="match status" value="1"/>
</dbReference>
<proteinExistence type="inferred from homology"/>
<dbReference type="Pfam" id="PF00126">
    <property type="entry name" value="HTH_1"/>
    <property type="match status" value="1"/>
</dbReference>
<comment type="similarity">
    <text evidence="1">Belongs to the LysR transcriptional regulatory family.</text>
</comment>
<dbReference type="RefSeq" id="WP_179752771.1">
    <property type="nucleotide sequence ID" value="NZ_BAAAGN010000010.1"/>
</dbReference>
<keyword evidence="4" id="KW-0804">Transcription</keyword>
<keyword evidence="3 6" id="KW-0238">DNA-binding</keyword>
<gene>
    <name evidence="6" type="ORF">BJ968_002760</name>
</gene>
<dbReference type="SUPFAM" id="SSF53850">
    <property type="entry name" value="Periplasmic binding protein-like II"/>
    <property type="match status" value="1"/>
</dbReference>
<evidence type="ECO:0000256" key="2">
    <source>
        <dbReference type="ARBA" id="ARBA00023015"/>
    </source>
</evidence>
<keyword evidence="7" id="KW-1185">Reference proteome</keyword>
<dbReference type="GO" id="GO:0032993">
    <property type="term" value="C:protein-DNA complex"/>
    <property type="evidence" value="ECO:0007669"/>
    <property type="project" value="TreeGrafter"/>
</dbReference>
<dbReference type="InterPro" id="IPR000847">
    <property type="entry name" value="LysR_HTH_N"/>
</dbReference>
<dbReference type="InterPro" id="IPR005119">
    <property type="entry name" value="LysR_subst-bd"/>
</dbReference>
<feature type="domain" description="HTH lysR-type" evidence="5">
    <location>
        <begin position="9"/>
        <end position="61"/>
    </location>
</feature>
<organism evidence="6 7">
    <name type="scientific">Kineococcus aurantiacus</name>
    <dbReference type="NCBI Taxonomy" id="37633"/>
    <lineage>
        <taxon>Bacteria</taxon>
        <taxon>Bacillati</taxon>
        <taxon>Actinomycetota</taxon>
        <taxon>Actinomycetes</taxon>
        <taxon>Kineosporiales</taxon>
        <taxon>Kineosporiaceae</taxon>
        <taxon>Kineococcus</taxon>
    </lineage>
</organism>
<dbReference type="Pfam" id="PF03466">
    <property type="entry name" value="LysR_substrate"/>
    <property type="match status" value="1"/>
</dbReference>
<keyword evidence="2" id="KW-0805">Transcription regulation</keyword>
<sequence>MDELGRVGLRALVELARRGSIAAVAEDTGYTAGAVSQQIARLESVVGHPLTVRSGRGVRLTDVGRVLAEEAVAVLRAEEAALAAARAARTEVRGQLRIGVFGSTAATLLAPLVLRSAQVHPGLRLTSREVDVDDTAAAVRRGEVDVAFGVEYPDAPMPRRPETELVPLLTERFALAVSPEVPGPGRTTLSAAARWPWILTPACTPFGAAVRNACRSAGFEPDVLHEVTDTSAALLLAGRGLGVTPVTPLMRRLGTEPVRVLELDDVVERRIVLVRHRADAGRATVRALTEVLRAVTAEEPVG</sequence>
<dbReference type="SUPFAM" id="SSF46785">
    <property type="entry name" value="Winged helix' DNA-binding domain"/>
    <property type="match status" value="1"/>
</dbReference>
<name>A0A7Y9DMB8_9ACTN</name>
<protein>
    <submittedName>
        <fullName evidence="6">DNA-binding transcriptional LysR family regulator</fullName>
    </submittedName>
</protein>
<dbReference type="Proteomes" id="UP000521922">
    <property type="component" value="Unassembled WGS sequence"/>
</dbReference>
<reference evidence="6 7" key="1">
    <citation type="submission" date="2020-07" db="EMBL/GenBank/DDBJ databases">
        <title>Sequencing the genomes of 1000 actinobacteria strains.</title>
        <authorList>
            <person name="Klenk H.-P."/>
        </authorList>
    </citation>
    <scope>NUCLEOTIDE SEQUENCE [LARGE SCALE GENOMIC DNA]</scope>
    <source>
        <strain evidence="6 7">DSM 7487</strain>
    </source>
</reference>
<evidence type="ECO:0000313" key="6">
    <source>
        <dbReference type="EMBL" id="NYD23220.1"/>
    </source>
</evidence>
<accession>A0A7Y9DMB8</accession>
<evidence type="ECO:0000259" key="5">
    <source>
        <dbReference type="PROSITE" id="PS50931"/>
    </source>
</evidence>
<dbReference type="AlphaFoldDB" id="A0A7Y9DMB8"/>